<feature type="region of interest" description="Disordered" evidence="2">
    <location>
        <begin position="1021"/>
        <end position="1041"/>
    </location>
</feature>
<dbReference type="Proteomes" id="UP000218598">
    <property type="component" value="Unassembled WGS sequence"/>
</dbReference>
<dbReference type="OrthoDB" id="4524286at2"/>
<dbReference type="Pfam" id="PF13604">
    <property type="entry name" value="AAA_30"/>
    <property type="match status" value="1"/>
</dbReference>
<organism evidence="4 5">
    <name type="scientific">Brachybacterium alimentarium</name>
    <dbReference type="NCBI Taxonomy" id="47845"/>
    <lineage>
        <taxon>Bacteria</taxon>
        <taxon>Bacillati</taxon>
        <taxon>Actinomycetota</taxon>
        <taxon>Actinomycetes</taxon>
        <taxon>Micrococcales</taxon>
        <taxon>Dermabacteraceae</taxon>
        <taxon>Brachybacterium</taxon>
    </lineage>
</organism>
<evidence type="ECO:0000313" key="4">
    <source>
        <dbReference type="EMBL" id="PCC39118.1"/>
    </source>
</evidence>
<dbReference type="Gene3D" id="2.30.30.940">
    <property type="match status" value="1"/>
</dbReference>
<feature type="region of interest" description="Disordered" evidence="2">
    <location>
        <begin position="931"/>
        <end position="953"/>
    </location>
</feature>
<dbReference type="Pfam" id="PF08751">
    <property type="entry name" value="TrwC"/>
    <property type="match status" value="1"/>
</dbReference>
<dbReference type="CDD" id="cd18809">
    <property type="entry name" value="SF1_C_RecD"/>
    <property type="match status" value="1"/>
</dbReference>
<protein>
    <recommendedName>
        <fullName evidence="3">TrwC relaxase domain-containing protein</fullName>
    </recommendedName>
</protein>
<proteinExistence type="predicted"/>
<reference evidence="4 5" key="1">
    <citation type="journal article" date="2017" name="Elife">
        <title>Extensive horizontal gene transfer in cheese-associated bacteria.</title>
        <authorList>
            <person name="Bonham K.S."/>
            <person name="Wolfe B.E."/>
            <person name="Dutton R.J."/>
        </authorList>
    </citation>
    <scope>NUCLEOTIDE SEQUENCE [LARGE SCALE GENOMIC DNA]</scope>
    <source>
        <strain evidence="4 5">341_9</strain>
    </source>
</reference>
<feature type="region of interest" description="Disordered" evidence="2">
    <location>
        <begin position="1289"/>
        <end position="1343"/>
    </location>
</feature>
<name>A0A2A3YIL9_9MICO</name>
<dbReference type="NCBIfam" id="NF041492">
    <property type="entry name" value="MobF"/>
    <property type="match status" value="1"/>
</dbReference>
<evidence type="ECO:0000256" key="1">
    <source>
        <dbReference type="SAM" id="Coils"/>
    </source>
</evidence>
<dbReference type="EMBL" id="NRGR01000017">
    <property type="protein sequence ID" value="PCC39118.1"/>
    <property type="molecule type" value="Genomic_DNA"/>
</dbReference>
<feature type="region of interest" description="Disordered" evidence="2">
    <location>
        <begin position="1065"/>
        <end position="1089"/>
    </location>
</feature>
<feature type="compositionally biased region" description="Polar residues" evidence="2">
    <location>
        <begin position="1316"/>
        <end position="1325"/>
    </location>
</feature>
<feature type="compositionally biased region" description="Basic and acidic residues" evidence="2">
    <location>
        <begin position="1194"/>
        <end position="1213"/>
    </location>
</feature>
<keyword evidence="5" id="KW-1185">Reference proteome</keyword>
<accession>A0A2A3YIL9</accession>
<evidence type="ECO:0000313" key="5">
    <source>
        <dbReference type="Proteomes" id="UP000218598"/>
    </source>
</evidence>
<evidence type="ECO:0000259" key="3">
    <source>
        <dbReference type="Pfam" id="PF08751"/>
    </source>
</evidence>
<dbReference type="InterPro" id="IPR014862">
    <property type="entry name" value="TrwC"/>
</dbReference>
<keyword evidence="1" id="KW-0175">Coiled coil</keyword>
<dbReference type="SUPFAM" id="SSF55464">
    <property type="entry name" value="Origin of replication-binding domain, RBD-like"/>
    <property type="match status" value="1"/>
</dbReference>
<dbReference type="SUPFAM" id="SSF52540">
    <property type="entry name" value="P-loop containing nucleoside triphosphate hydrolases"/>
    <property type="match status" value="1"/>
</dbReference>
<comment type="caution">
    <text evidence="4">The sequence shown here is derived from an EMBL/GenBank/DDBJ whole genome shotgun (WGS) entry which is preliminary data.</text>
</comment>
<dbReference type="Gene3D" id="3.40.50.300">
    <property type="entry name" value="P-loop containing nucleotide triphosphate hydrolases"/>
    <property type="match status" value="2"/>
</dbReference>
<evidence type="ECO:0000256" key="2">
    <source>
        <dbReference type="SAM" id="MobiDB-lite"/>
    </source>
</evidence>
<dbReference type="InterPro" id="IPR027417">
    <property type="entry name" value="P-loop_NTPase"/>
</dbReference>
<gene>
    <name evidence="4" type="ORF">CIK66_10550</name>
</gene>
<feature type="coiled-coil region" evidence="1">
    <location>
        <begin position="964"/>
        <end position="991"/>
    </location>
</feature>
<feature type="compositionally biased region" description="Basic and acidic residues" evidence="2">
    <location>
        <begin position="1065"/>
        <end position="1076"/>
    </location>
</feature>
<feature type="region of interest" description="Disordered" evidence="2">
    <location>
        <begin position="1183"/>
        <end position="1213"/>
    </location>
</feature>
<feature type="domain" description="TrwC relaxase" evidence="3">
    <location>
        <begin position="75"/>
        <end position="334"/>
    </location>
</feature>
<sequence>MHASTTWLMRYAGRMRGGVQVWRRGVDGHGIRHATAYALQGGCDAAEVEQQVSAGADAAVAYGPDDAPTVVRHTAGAEGIQRDRLDAEELRAWIDGADPQTGEQRGRSMTSPDAHLLYDATINAPKSYSLAAVLHPELREEFDALMDRVTDETVSAWSDELSTRRGAGGKQRIGLAQLEVVELDHERSRSLDPHAHRHLWLNAKVQGEDGKWSNVDSQQVFRHQALVNARGELAARTDPRWRAALAAHGYTLDDNGEIAELSHVVEPMSKRAAQITRNKSRFEKEWRTAHPGEEPSPRLIESWDRQAWALDRAQKPEDLDEAQWRDQVRREIADVDPAVLLPRDPAPVQPREVHEVDRAQLTSYALGWTDQRAVRSQGRFSRVDLRAGATMAVAQAQLTVEPEELNRLIGEVETRALAECESLAPADVRGPDDVKSLRLTSVGQTRAKITERAAVRAAIGDPTPAPLESIAAAVKTVDAERAQAGEDPVELDDRQIEAARAVAGSSPLVTIEGPAGAGKTTMLTVAERAVAAEGGHMLTVAPTMKAAQVAQAEIGADGSSLHSLLYQHGFRWHTEKSGQTTWDRLSSGDTDNDGSIYYGPSQAAQLSPGDVIVCDEAGMVDVDAMNALLTVADDTGARLALVGDPNQVRPVGHSGAMALVQAQLPDEAHVDLHAIHRFRREDDPRQPDTAYAEISRDLRTAGTPEKAHEVALWLHQHNHVDHLTDSAAQTEQAAAAWMSAHGEGESIAVMASDNETVDAINQAVQDSRIQAGQLDTTTTAAGRDGAVLHVGDVVTTRRNHRGEDYSVANRENWTIRDVAEDGAVTITGGIDQRTEQIPAEYAAEHVTLGYASTIHGAQGVTARRAVTVVSEDTTAAQLYVGMSRGKLDNRALVAGSDETAVLRQLGDAMLRERNDLTDEQLRELVETELDRAGTDAKAEQAAAPGTWRDKSRPYGDLLEPAVIHDRLTRRRDKLNAEVRDQENRRHVLAEKLEIEILPAVAVAKRDQADELTVLTAQKRRDTAQRQLSELDEGLEKSREQLGRTDHHLSGLADEIETRTLMDPEQARREQHEREGAAIHQPAKPTDKLRRPFGLAVSLQHEQQRIRDEKDQARLTIDRSAAQQLGAGSRTAEARREAHEAAEAARIAQEQLDTTSDQLTTQKATAIRTDLDAVHQARDAAASAGMLRRRSAQRAADEAEERFTTAHGKVPDRAESDTWIHARATEAAHESLTATGLPARVEQAREHAATTQRQFQQADRAEAGLAKSIHSARLDLNDLDAQDDELRHEATVRRQMPEDAAAAEQRRRGARYRRAAKSQQPRTPQTAGPDMDDDRAQKPARPTR</sequence>